<protein>
    <recommendedName>
        <fullName evidence="3">Lipoprotein</fullName>
    </recommendedName>
</protein>
<evidence type="ECO:0000313" key="1">
    <source>
        <dbReference type="EMBL" id="MCX2743863.1"/>
    </source>
</evidence>
<organism evidence="1 2">
    <name type="scientific">Mangrovivirga halotolerans</name>
    <dbReference type="NCBI Taxonomy" id="2993936"/>
    <lineage>
        <taxon>Bacteria</taxon>
        <taxon>Pseudomonadati</taxon>
        <taxon>Bacteroidota</taxon>
        <taxon>Cytophagia</taxon>
        <taxon>Cytophagales</taxon>
        <taxon>Mangrovivirgaceae</taxon>
        <taxon>Mangrovivirga</taxon>
    </lineage>
</organism>
<name>A0ABT3RR67_9BACT</name>
<reference evidence="1 2" key="1">
    <citation type="submission" date="2022-11" db="EMBL/GenBank/DDBJ databases">
        <title>The characterization of three novel Bacteroidetes species and genomic analysis of their roles in tidal elemental geochemical cycles.</title>
        <authorList>
            <person name="Ma K."/>
        </authorList>
    </citation>
    <scope>NUCLEOTIDE SEQUENCE [LARGE SCALE GENOMIC DNA]</scope>
    <source>
        <strain evidence="1 2">M17</strain>
    </source>
</reference>
<comment type="caution">
    <text evidence="1">The sequence shown here is derived from an EMBL/GenBank/DDBJ whole genome shotgun (WGS) entry which is preliminary data.</text>
</comment>
<evidence type="ECO:0008006" key="3">
    <source>
        <dbReference type="Google" id="ProtNLM"/>
    </source>
</evidence>
<dbReference type="RefSeq" id="WP_266056321.1">
    <property type="nucleotide sequence ID" value="NZ_JAPFQN010000005.1"/>
</dbReference>
<gene>
    <name evidence="1" type="ORF">OO013_08300</name>
</gene>
<evidence type="ECO:0000313" key="2">
    <source>
        <dbReference type="Proteomes" id="UP001209885"/>
    </source>
</evidence>
<keyword evidence="2" id="KW-1185">Reference proteome</keyword>
<accession>A0ABT3RR67</accession>
<dbReference type="EMBL" id="JAPFQN010000005">
    <property type="protein sequence ID" value="MCX2743863.1"/>
    <property type="molecule type" value="Genomic_DNA"/>
</dbReference>
<proteinExistence type="predicted"/>
<sequence>MKRIICYSLSIIFILILIWGCKSSGSSATDDKDVIKMSLATLNIKSRPLDLGNIGQVYRLQNPPPEETRLEVKNDISNKLLPKTIRLFRYVESDNLWVEIKDSYYDAEKNELVGNNLKPGLYTASGWSSNPAANAMQRMIYDLSKGFEPIFNEDQLYQDRDNSDLDIDYRTTIVQNWISYSVNLKRITCETIDSEECDDSCGRSAGRTKLSSCPEECPEPECCECIEFTWPEKILIPVSFLDIQDIPLPRPICPYGLSCPTNSDNSIIKPTLDVPDYSFMKDLGMARLINDAALRDNLHQLTEVIIGKEYPVPPPWPNYN</sequence>
<dbReference type="Proteomes" id="UP001209885">
    <property type="component" value="Unassembled WGS sequence"/>
</dbReference>